<sequence length="36" mass="3906">EIPVNYGGFKRENDSEFFGQDATVSELILKAGTTAT</sequence>
<feature type="non-terminal residue" evidence="1">
    <location>
        <position position="1"/>
    </location>
</feature>
<comment type="caution">
    <text evidence="1">The sequence shown here is derived from an EMBL/GenBank/DDBJ whole genome shotgun (WGS) entry which is preliminary data.</text>
</comment>
<organism evidence="1 2">
    <name type="scientific">Trifolium medium</name>
    <dbReference type="NCBI Taxonomy" id="97028"/>
    <lineage>
        <taxon>Eukaryota</taxon>
        <taxon>Viridiplantae</taxon>
        <taxon>Streptophyta</taxon>
        <taxon>Embryophyta</taxon>
        <taxon>Tracheophyta</taxon>
        <taxon>Spermatophyta</taxon>
        <taxon>Magnoliopsida</taxon>
        <taxon>eudicotyledons</taxon>
        <taxon>Gunneridae</taxon>
        <taxon>Pentapetalae</taxon>
        <taxon>rosids</taxon>
        <taxon>fabids</taxon>
        <taxon>Fabales</taxon>
        <taxon>Fabaceae</taxon>
        <taxon>Papilionoideae</taxon>
        <taxon>50 kb inversion clade</taxon>
        <taxon>NPAAA clade</taxon>
        <taxon>Hologalegina</taxon>
        <taxon>IRL clade</taxon>
        <taxon>Trifolieae</taxon>
        <taxon>Trifolium</taxon>
    </lineage>
</organism>
<dbReference type="AlphaFoldDB" id="A0A392Q7P0"/>
<dbReference type="EMBL" id="LXQA010119715">
    <property type="protein sequence ID" value="MCI20413.1"/>
    <property type="molecule type" value="Genomic_DNA"/>
</dbReference>
<dbReference type="Proteomes" id="UP000265520">
    <property type="component" value="Unassembled WGS sequence"/>
</dbReference>
<accession>A0A392Q7P0</accession>
<protein>
    <submittedName>
        <fullName evidence="1">Patellin-4-like</fullName>
    </submittedName>
</protein>
<evidence type="ECO:0000313" key="2">
    <source>
        <dbReference type="Proteomes" id="UP000265520"/>
    </source>
</evidence>
<name>A0A392Q7P0_9FABA</name>
<reference evidence="1 2" key="1">
    <citation type="journal article" date="2018" name="Front. Plant Sci.">
        <title>Red Clover (Trifolium pratense) and Zigzag Clover (T. medium) - A Picture of Genomic Similarities and Differences.</title>
        <authorList>
            <person name="Dluhosova J."/>
            <person name="Istvanek J."/>
            <person name="Nedelnik J."/>
            <person name="Repkova J."/>
        </authorList>
    </citation>
    <scope>NUCLEOTIDE SEQUENCE [LARGE SCALE GENOMIC DNA]</scope>
    <source>
        <strain evidence="2">cv. 10/8</strain>
        <tissue evidence="1">Leaf</tissue>
    </source>
</reference>
<proteinExistence type="predicted"/>
<keyword evidence="2" id="KW-1185">Reference proteome</keyword>
<evidence type="ECO:0000313" key="1">
    <source>
        <dbReference type="EMBL" id="MCI20413.1"/>
    </source>
</evidence>